<evidence type="ECO:0000256" key="11">
    <source>
        <dbReference type="ARBA" id="ARBA00023136"/>
    </source>
</evidence>
<dbReference type="AlphaFoldDB" id="A0A2K1XDL8"/>
<evidence type="ECO:0000256" key="1">
    <source>
        <dbReference type="ARBA" id="ARBA00004479"/>
    </source>
</evidence>
<keyword evidence="6" id="KW-0732">Signal</keyword>
<name>A0A2K1XDL8_POPTR</name>
<dbReference type="InParanoid" id="A0A2K1XDL8"/>
<dbReference type="InterPro" id="IPR013320">
    <property type="entry name" value="ConA-like_dom_sf"/>
</dbReference>
<dbReference type="GO" id="GO:0002229">
    <property type="term" value="P:defense response to oomycetes"/>
    <property type="evidence" value="ECO:0000318"/>
    <property type="project" value="GO_Central"/>
</dbReference>
<keyword evidence="10" id="KW-1133">Transmembrane helix</keyword>
<organism evidence="15 16">
    <name type="scientific">Populus trichocarpa</name>
    <name type="common">Western balsam poplar</name>
    <name type="synonym">Populus balsamifera subsp. trichocarpa</name>
    <dbReference type="NCBI Taxonomy" id="3694"/>
    <lineage>
        <taxon>Eukaryota</taxon>
        <taxon>Viridiplantae</taxon>
        <taxon>Streptophyta</taxon>
        <taxon>Embryophyta</taxon>
        <taxon>Tracheophyta</taxon>
        <taxon>Spermatophyta</taxon>
        <taxon>Magnoliopsida</taxon>
        <taxon>eudicotyledons</taxon>
        <taxon>Gunneridae</taxon>
        <taxon>Pentapetalae</taxon>
        <taxon>rosids</taxon>
        <taxon>fabids</taxon>
        <taxon>Malpighiales</taxon>
        <taxon>Salicaceae</taxon>
        <taxon>Saliceae</taxon>
        <taxon>Populus</taxon>
    </lineage>
</organism>
<comment type="similarity">
    <text evidence="2">Belongs to the leguminous lectin family.</text>
</comment>
<dbReference type="SUPFAM" id="SSF49899">
    <property type="entry name" value="Concanavalin A-like lectins/glucanases"/>
    <property type="match status" value="1"/>
</dbReference>
<evidence type="ECO:0000259" key="14">
    <source>
        <dbReference type="PROSITE" id="PS50011"/>
    </source>
</evidence>
<dbReference type="SUPFAM" id="SSF56112">
    <property type="entry name" value="Protein kinase-like (PK-like)"/>
    <property type="match status" value="1"/>
</dbReference>
<comment type="subcellular location">
    <subcellularLocation>
        <location evidence="1">Membrane</location>
        <topology evidence="1">Single-pass type I membrane protein</topology>
    </subcellularLocation>
</comment>
<dbReference type="CDD" id="cd06899">
    <property type="entry name" value="lectin_legume_LecRK_Arcelin_ConA"/>
    <property type="match status" value="1"/>
</dbReference>
<protein>
    <recommendedName>
        <fullName evidence="14">Protein kinase domain-containing protein</fullName>
    </recommendedName>
</protein>
<comment type="similarity">
    <text evidence="3">In the N-terminal section; belongs to the leguminous lectin family.</text>
</comment>
<dbReference type="InterPro" id="IPR017441">
    <property type="entry name" value="Protein_kinase_ATP_BS"/>
</dbReference>
<dbReference type="GO" id="GO:0042742">
    <property type="term" value="P:defense response to bacterium"/>
    <property type="evidence" value="ECO:0000318"/>
    <property type="project" value="GO_Central"/>
</dbReference>
<evidence type="ECO:0000256" key="10">
    <source>
        <dbReference type="ARBA" id="ARBA00022989"/>
    </source>
</evidence>
<keyword evidence="9 13" id="KW-0067">ATP-binding</keyword>
<dbReference type="InterPro" id="IPR001245">
    <property type="entry name" value="Ser-Thr/Tyr_kinase_cat_dom"/>
</dbReference>
<dbReference type="GO" id="GO:0004675">
    <property type="term" value="F:transmembrane receptor protein serine/threonine kinase activity"/>
    <property type="evidence" value="ECO:0000318"/>
    <property type="project" value="GO_Central"/>
</dbReference>
<dbReference type="PROSITE" id="PS50011">
    <property type="entry name" value="PROTEIN_KINASE_DOM"/>
    <property type="match status" value="1"/>
</dbReference>
<evidence type="ECO:0000256" key="12">
    <source>
        <dbReference type="ARBA" id="ARBA00023170"/>
    </source>
</evidence>
<dbReference type="GO" id="GO:0005886">
    <property type="term" value="C:plasma membrane"/>
    <property type="evidence" value="ECO:0000318"/>
    <property type="project" value="GO_Central"/>
</dbReference>
<feature type="binding site" evidence="13">
    <location>
        <position position="211"/>
    </location>
    <ligand>
        <name>ATP</name>
        <dbReference type="ChEBI" id="CHEBI:30616"/>
    </ligand>
</feature>
<keyword evidence="7" id="KW-0430">Lectin</keyword>
<dbReference type="Gene3D" id="2.60.120.200">
    <property type="match status" value="1"/>
</dbReference>
<dbReference type="Pfam" id="PF00139">
    <property type="entry name" value="Lectin_legB"/>
    <property type="match status" value="1"/>
</dbReference>
<evidence type="ECO:0000256" key="9">
    <source>
        <dbReference type="ARBA" id="ARBA00022840"/>
    </source>
</evidence>
<dbReference type="Proteomes" id="UP000006729">
    <property type="component" value="Chromosome 16"/>
</dbReference>
<sequence length="305" mass="33612">MSQLASQLLKISTSLANGLAEVTSNGPSRLTNETKQQKGHAFYPSPVQPSRTLGHGIVFVIAPTRGLPGVLPSQWLGLFNESNNGNQTNHVVAVELYTIYSEFKDINDRHVGIDINGLRSVKSASAGYFSNPDVRVEYDGMKKQLGVTLAPTNVIKHSKPLLFLPLDLSPILNYLYISTRGFRDKELLGGGRFGRVYKGVLPTSKIEIAVKRGFLAEIVSIVHLLHRNLVPLLGYCRRKGELLLVYDYMPNGSSDKYLYDQPTHARNGKATTSTNVFFSGAFLLEVASGRRPIQQTEDVILLEVA</sequence>
<keyword evidence="5" id="KW-0812">Transmembrane</keyword>
<dbReference type="InterPro" id="IPR011009">
    <property type="entry name" value="Kinase-like_dom_sf"/>
</dbReference>
<evidence type="ECO:0000256" key="13">
    <source>
        <dbReference type="PROSITE-ProRule" id="PRU10141"/>
    </source>
</evidence>
<accession>A0A2K1XDL8</accession>
<keyword evidence="8 13" id="KW-0547">Nucleotide-binding</keyword>
<keyword evidence="16" id="KW-1185">Reference proteome</keyword>
<dbReference type="Pfam" id="PF07714">
    <property type="entry name" value="PK_Tyr_Ser-Thr"/>
    <property type="match status" value="1"/>
</dbReference>
<evidence type="ECO:0000313" key="16">
    <source>
        <dbReference type="Proteomes" id="UP000006729"/>
    </source>
</evidence>
<comment type="similarity">
    <text evidence="4">In the C-terminal section; belongs to the protein kinase superfamily. Ser/Thr protein kinase family.</text>
</comment>
<dbReference type="PROSITE" id="PS00107">
    <property type="entry name" value="PROTEIN_KINASE_ATP"/>
    <property type="match status" value="1"/>
</dbReference>
<evidence type="ECO:0000256" key="7">
    <source>
        <dbReference type="ARBA" id="ARBA00022734"/>
    </source>
</evidence>
<dbReference type="PANTHER" id="PTHR27007">
    <property type="match status" value="1"/>
</dbReference>
<evidence type="ECO:0000256" key="6">
    <source>
        <dbReference type="ARBA" id="ARBA00022729"/>
    </source>
</evidence>
<dbReference type="EMBL" id="CM009305">
    <property type="protein sequence ID" value="PNS98872.1"/>
    <property type="molecule type" value="Genomic_DNA"/>
</dbReference>
<proteinExistence type="inferred from homology"/>
<keyword evidence="11" id="KW-0472">Membrane</keyword>
<feature type="domain" description="Protein kinase" evidence="14">
    <location>
        <begin position="182"/>
        <end position="305"/>
    </location>
</feature>
<evidence type="ECO:0000256" key="3">
    <source>
        <dbReference type="ARBA" id="ARBA00008536"/>
    </source>
</evidence>
<dbReference type="GO" id="GO:0030246">
    <property type="term" value="F:carbohydrate binding"/>
    <property type="evidence" value="ECO:0007669"/>
    <property type="project" value="UniProtKB-KW"/>
</dbReference>
<dbReference type="InterPro" id="IPR001220">
    <property type="entry name" value="Legume_lectin_dom"/>
</dbReference>
<gene>
    <name evidence="15" type="ORF">POPTR_016G100900</name>
</gene>
<evidence type="ECO:0000256" key="8">
    <source>
        <dbReference type="ARBA" id="ARBA00022741"/>
    </source>
</evidence>
<evidence type="ECO:0000256" key="2">
    <source>
        <dbReference type="ARBA" id="ARBA00007606"/>
    </source>
</evidence>
<keyword evidence="12" id="KW-0675">Receptor</keyword>
<evidence type="ECO:0000256" key="4">
    <source>
        <dbReference type="ARBA" id="ARBA00010217"/>
    </source>
</evidence>
<dbReference type="GO" id="GO:0005524">
    <property type="term" value="F:ATP binding"/>
    <property type="evidence" value="ECO:0007669"/>
    <property type="project" value="UniProtKB-UniRule"/>
</dbReference>
<evidence type="ECO:0000313" key="15">
    <source>
        <dbReference type="EMBL" id="PNS98872.1"/>
    </source>
</evidence>
<dbReference type="Gene3D" id="1.10.510.10">
    <property type="entry name" value="Transferase(Phosphotransferase) domain 1"/>
    <property type="match status" value="1"/>
</dbReference>
<evidence type="ECO:0000256" key="5">
    <source>
        <dbReference type="ARBA" id="ARBA00022692"/>
    </source>
</evidence>
<reference evidence="15 16" key="1">
    <citation type="journal article" date="2006" name="Science">
        <title>The genome of black cottonwood, Populus trichocarpa (Torr. &amp; Gray).</title>
        <authorList>
            <person name="Tuskan G.A."/>
            <person name="Difazio S."/>
            <person name="Jansson S."/>
            <person name="Bohlmann J."/>
            <person name="Grigoriev I."/>
            <person name="Hellsten U."/>
            <person name="Putnam N."/>
            <person name="Ralph S."/>
            <person name="Rombauts S."/>
            <person name="Salamov A."/>
            <person name="Schein J."/>
            <person name="Sterck L."/>
            <person name="Aerts A."/>
            <person name="Bhalerao R.R."/>
            <person name="Bhalerao R.P."/>
            <person name="Blaudez D."/>
            <person name="Boerjan W."/>
            <person name="Brun A."/>
            <person name="Brunner A."/>
            <person name="Busov V."/>
            <person name="Campbell M."/>
            <person name="Carlson J."/>
            <person name="Chalot M."/>
            <person name="Chapman J."/>
            <person name="Chen G.L."/>
            <person name="Cooper D."/>
            <person name="Coutinho P.M."/>
            <person name="Couturier J."/>
            <person name="Covert S."/>
            <person name="Cronk Q."/>
            <person name="Cunningham R."/>
            <person name="Davis J."/>
            <person name="Degroeve S."/>
            <person name="Dejardin A."/>
            <person name="Depamphilis C."/>
            <person name="Detter J."/>
            <person name="Dirks B."/>
            <person name="Dubchak I."/>
            <person name="Duplessis S."/>
            <person name="Ehlting J."/>
            <person name="Ellis B."/>
            <person name="Gendler K."/>
            <person name="Goodstein D."/>
            <person name="Gribskov M."/>
            <person name="Grimwood J."/>
            <person name="Groover A."/>
            <person name="Gunter L."/>
            <person name="Hamberger B."/>
            <person name="Heinze B."/>
            <person name="Helariutta Y."/>
            <person name="Henrissat B."/>
            <person name="Holligan D."/>
            <person name="Holt R."/>
            <person name="Huang W."/>
            <person name="Islam-Faridi N."/>
            <person name="Jones S."/>
            <person name="Jones-Rhoades M."/>
            <person name="Jorgensen R."/>
            <person name="Joshi C."/>
            <person name="Kangasjarvi J."/>
            <person name="Karlsson J."/>
            <person name="Kelleher C."/>
            <person name="Kirkpatrick R."/>
            <person name="Kirst M."/>
            <person name="Kohler A."/>
            <person name="Kalluri U."/>
            <person name="Larimer F."/>
            <person name="Leebens-Mack J."/>
            <person name="Leple J.C."/>
            <person name="Locascio P."/>
            <person name="Lou Y."/>
            <person name="Lucas S."/>
            <person name="Martin F."/>
            <person name="Montanini B."/>
            <person name="Napoli C."/>
            <person name="Nelson D.R."/>
            <person name="Nelson C."/>
            <person name="Nieminen K."/>
            <person name="Nilsson O."/>
            <person name="Pereda V."/>
            <person name="Peter G."/>
            <person name="Philippe R."/>
            <person name="Pilate G."/>
            <person name="Poliakov A."/>
            <person name="Razumovskaya J."/>
            <person name="Richardson P."/>
            <person name="Rinaldi C."/>
            <person name="Ritland K."/>
            <person name="Rouze P."/>
            <person name="Ryaboy D."/>
            <person name="Schmutz J."/>
            <person name="Schrader J."/>
            <person name="Segerman B."/>
            <person name="Shin H."/>
            <person name="Siddiqui A."/>
            <person name="Sterky F."/>
            <person name="Terry A."/>
            <person name="Tsai C.J."/>
            <person name="Uberbacher E."/>
            <person name="Unneberg P."/>
            <person name="Vahala J."/>
            <person name="Wall K."/>
            <person name="Wessler S."/>
            <person name="Yang G."/>
            <person name="Yin T."/>
            <person name="Douglas C."/>
            <person name="Marra M."/>
            <person name="Sandberg G."/>
            <person name="Van de Peer Y."/>
            <person name="Rokhsar D."/>
        </authorList>
    </citation>
    <scope>NUCLEOTIDE SEQUENCE [LARGE SCALE GENOMIC DNA]</scope>
    <source>
        <strain evidence="16">cv. Nisqually</strain>
    </source>
</reference>
<dbReference type="InterPro" id="IPR000719">
    <property type="entry name" value="Prot_kinase_dom"/>
</dbReference>
<dbReference type="InterPro" id="IPR050528">
    <property type="entry name" value="L-type_Lectin-RKs"/>
</dbReference>